<dbReference type="InterPro" id="IPR013149">
    <property type="entry name" value="ADH-like_C"/>
</dbReference>
<dbReference type="InterPro" id="IPR002328">
    <property type="entry name" value="ADH_Zn_CS"/>
</dbReference>
<evidence type="ECO:0000259" key="7">
    <source>
        <dbReference type="SMART" id="SM00829"/>
    </source>
</evidence>
<sequence>MTHPAAFYRGDRHFAVGTMPARQPGPGEVAIDVAYVGICGTDLHVFHGNMDARVGKNRVIGHEMSGTVAEVGPDAGDFVPGERVVVRPLHPCGSCPTCKAGHAHICQNLKFLGLDTDGAMQGRWIVPAFTLHRLPEGLSLEVAALVEPLAVAVHDVRRARLKAGETVLVIGGGPIGMLIAMVAQAEGANVILSEINQNRLDMAAAMGVEGLNPREVNVAEAVHERTGGAGADVVFEVSGTQPGVDLMTDAVRARGRIVMVAIHAKKAEVDLFRFFWREVEMLGARVYEPQDYDRAIAMLAEGLPVGRLITDRYPLAEVQAAFEALDGNPTAMKTLIQIGGAA</sequence>
<organism evidence="8 9">
    <name type="scientific">Paracoccus mangrovi</name>
    <dbReference type="NCBI Taxonomy" id="1715645"/>
    <lineage>
        <taxon>Bacteria</taxon>
        <taxon>Pseudomonadati</taxon>
        <taxon>Pseudomonadota</taxon>
        <taxon>Alphaproteobacteria</taxon>
        <taxon>Rhodobacterales</taxon>
        <taxon>Paracoccaceae</taxon>
        <taxon>Paracoccus</taxon>
    </lineage>
</organism>
<dbReference type="SUPFAM" id="SSF50129">
    <property type="entry name" value="GroES-like"/>
    <property type="match status" value="1"/>
</dbReference>
<evidence type="ECO:0000256" key="4">
    <source>
        <dbReference type="ARBA" id="ARBA00022833"/>
    </source>
</evidence>
<dbReference type="PROSITE" id="PS00059">
    <property type="entry name" value="ADH_ZINC"/>
    <property type="match status" value="1"/>
</dbReference>
<gene>
    <name evidence="8" type="ORF">ACFOMH_04270</name>
</gene>
<evidence type="ECO:0000256" key="5">
    <source>
        <dbReference type="ARBA" id="ARBA00023002"/>
    </source>
</evidence>
<comment type="cofactor">
    <cofactor evidence="1 6">
        <name>Zn(2+)</name>
        <dbReference type="ChEBI" id="CHEBI:29105"/>
    </cofactor>
</comment>
<comment type="similarity">
    <text evidence="2 6">Belongs to the zinc-containing alcohol dehydrogenase family.</text>
</comment>
<keyword evidence="5" id="KW-0560">Oxidoreductase</keyword>
<dbReference type="SUPFAM" id="SSF51735">
    <property type="entry name" value="NAD(P)-binding Rossmann-fold domains"/>
    <property type="match status" value="1"/>
</dbReference>
<dbReference type="InterPro" id="IPR013154">
    <property type="entry name" value="ADH-like_N"/>
</dbReference>
<dbReference type="InterPro" id="IPR011032">
    <property type="entry name" value="GroES-like_sf"/>
</dbReference>
<dbReference type="Pfam" id="PF08240">
    <property type="entry name" value="ADH_N"/>
    <property type="match status" value="1"/>
</dbReference>
<feature type="domain" description="Enoyl reductase (ER)" evidence="7">
    <location>
        <begin position="10"/>
        <end position="336"/>
    </location>
</feature>
<dbReference type="InterPro" id="IPR020843">
    <property type="entry name" value="ER"/>
</dbReference>
<protein>
    <submittedName>
        <fullName evidence="8">Zinc-binding dehydrogenase</fullName>
    </submittedName>
</protein>
<evidence type="ECO:0000256" key="1">
    <source>
        <dbReference type="ARBA" id="ARBA00001947"/>
    </source>
</evidence>
<dbReference type="EMBL" id="JBHRXJ010000002">
    <property type="protein sequence ID" value="MFC3527379.1"/>
    <property type="molecule type" value="Genomic_DNA"/>
</dbReference>
<proteinExistence type="inferred from homology"/>
<dbReference type="Proteomes" id="UP001595721">
    <property type="component" value="Unassembled WGS sequence"/>
</dbReference>
<accession>A0ABV7QZ28</accession>
<dbReference type="SMART" id="SM00829">
    <property type="entry name" value="PKS_ER"/>
    <property type="match status" value="1"/>
</dbReference>
<comment type="caution">
    <text evidence="8">The sequence shown here is derived from an EMBL/GenBank/DDBJ whole genome shotgun (WGS) entry which is preliminary data.</text>
</comment>
<evidence type="ECO:0000313" key="8">
    <source>
        <dbReference type="EMBL" id="MFC3527379.1"/>
    </source>
</evidence>
<dbReference type="RefSeq" id="WP_377742833.1">
    <property type="nucleotide sequence ID" value="NZ_JBHRXJ010000002.1"/>
</dbReference>
<dbReference type="Gene3D" id="3.90.180.10">
    <property type="entry name" value="Medium-chain alcohol dehydrogenases, catalytic domain"/>
    <property type="match status" value="1"/>
</dbReference>
<evidence type="ECO:0000256" key="6">
    <source>
        <dbReference type="RuleBase" id="RU361277"/>
    </source>
</evidence>
<reference evidence="9" key="1">
    <citation type="journal article" date="2019" name="Int. J. Syst. Evol. Microbiol.">
        <title>The Global Catalogue of Microorganisms (GCM) 10K type strain sequencing project: providing services to taxonomists for standard genome sequencing and annotation.</title>
        <authorList>
            <consortium name="The Broad Institute Genomics Platform"/>
            <consortium name="The Broad Institute Genome Sequencing Center for Infectious Disease"/>
            <person name="Wu L."/>
            <person name="Ma J."/>
        </authorList>
    </citation>
    <scope>NUCLEOTIDE SEQUENCE [LARGE SCALE GENOMIC DNA]</scope>
    <source>
        <strain evidence="9">KCTC 42899</strain>
    </source>
</reference>
<dbReference type="Gene3D" id="3.40.50.720">
    <property type="entry name" value="NAD(P)-binding Rossmann-like Domain"/>
    <property type="match status" value="1"/>
</dbReference>
<keyword evidence="4 6" id="KW-0862">Zinc</keyword>
<dbReference type="InterPro" id="IPR036291">
    <property type="entry name" value="NAD(P)-bd_dom_sf"/>
</dbReference>
<dbReference type="Pfam" id="PF00107">
    <property type="entry name" value="ADH_zinc_N"/>
    <property type="match status" value="1"/>
</dbReference>
<name>A0ABV7QZ28_9RHOB</name>
<dbReference type="PANTHER" id="PTHR43161">
    <property type="entry name" value="SORBITOL DEHYDROGENASE"/>
    <property type="match status" value="1"/>
</dbReference>
<evidence type="ECO:0000256" key="3">
    <source>
        <dbReference type="ARBA" id="ARBA00022723"/>
    </source>
</evidence>
<evidence type="ECO:0000256" key="2">
    <source>
        <dbReference type="ARBA" id="ARBA00008072"/>
    </source>
</evidence>
<keyword evidence="3 6" id="KW-0479">Metal-binding</keyword>
<evidence type="ECO:0000313" key="9">
    <source>
        <dbReference type="Proteomes" id="UP001595721"/>
    </source>
</evidence>
<keyword evidence="9" id="KW-1185">Reference proteome</keyword>
<dbReference type="PANTHER" id="PTHR43161:SF23">
    <property type="entry name" value="(R,R)-BUTANEDIOL DEHYDROGENASE-RELATED"/>
    <property type="match status" value="1"/>
</dbReference>